<dbReference type="KEGG" id="ppsr:I6J18_15910"/>
<dbReference type="AlphaFoldDB" id="A0A974NJU6"/>
<accession>A0A974NJU6</accession>
<reference evidence="2 3" key="1">
    <citation type="submission" date="2021-01" db="EMBL/GenBank/DDBJ databases">
        <title>FDA dAtabase for Regulatory Grade micrObial Sequences (FDA-ARGOS): Supporting development and validation of Infectious Disease Dx tests.</title>
        <authorList>
            <person name="Nelson B."/>
            <person name="Plummer A."/>
            <person name="Tallon L."/>
            <person name="Sadzewicz L."/>
            <person name="Zhao X."/>
            <person name="Boylan J."/>
            <person name="Ott S."/>
            <person name="Bowen H."/>
            <person name="Vavikolanu K."/>
            <person name="Mehta A."/>
            <person name="Aluvathingal J."/>
            <person name="Nadendla S."/>
            <person name="Myers T."/>
            <person name="Yan Y."/>
            <person name="Sichtig H."/>
        </authorList>
    </citation>
    <scope>NUCLEOTIDE SEQUENCE [LARGE SCALE GENOMIC DNA]</scope>
    <source>
        <strain evidence="2 3">FDAARGOS_1161</strain>
    </source>
</reference>
<name>A0A974NJU6_PERPY</name>
<dbReference type="EMBL" id="CP068053">
    <property type="protein sequence ID" value="QQS99119.1"/>
    <property type="molecule type" value="Genomic_DNA"/>
</dbReference>
<feature type="region of interest" description="Disordered" evidence="1">
    <location>
        <begin position="46"/>
        <end position="71"/>
    </location>
</feature>
<gene>
    <name evidence="2" type="ORF">I6J18_15910</name>
</gene>
<evidence type="ECO:0000313" key="2">
    <source>
        <dbReference type="EMBL" id="QQS99119.1"/>
    </source>
</evidence>
<evidence type="ECO:0000313" key="3">
    <source>
        <dbReference type="Proteomes" id="UP000595254"/>
    </source>
</evidence>
<proteinExistence type="predicted"/>
<keyword evidence="3" id="KW-1185">Reference proteome</keyword>
<dbReference type="RefSeq" id="WP_040375402.1">
    <property type="nucleotide sequence ID" value="NZ_CP068053.1"/>
</dbReference>
<feature type="compositionally biased region" description="Basic and acidic residues" evidence="1">
    <location>
        <begin position="46"/>
        <end position="60"/>
    </location>
</feature>
<evidence type="ECO:0000256" key="1">
    <source>
        <dbReference type="SAM" id="MobiDB-lite"/>
    </source>
</evidence>
<organism evidence="2 3">
    <name type="scientific">Peribacillus psychrosaccharolyticus</name>
    <name type="common">Bacillus psychrosaccharolyticus</name>
    <dbReference type="NCBI Taxonomy" id="1407"/>
    <lineage>
        <taxon>Bacteria</taxon>
        <taxon>Bacillati</taxon>
        <taxon>Bacillota</taxon>
        <taxon>Bacilli</taxon>
        <taxon>Bacillales</taxon>
        <taxon>Bacillaceae</taxon>
        <taxon>Peribacillus</taxon>
    </lineage>
</organism>
<protein>
    <submittedName>
        <fullName evidence="2">Uncharacterized protein</fullName>
    </submittedName>
</protein>
<dbReference type="Proteomes" id="UP000595254">
    <property type="component" value="Chromosome"/>
</dbReference>
<sequence length="180" mass="20524">MNRIILVTVFLLAIASITSGSLYWNKQQEEIINKAKLTLNNVEASEKTKENGAVESKKTESTNSNIPDKKPLNEIKDHYVSLFNELEVQETSKADQLLVQAKADQVSGKFTKAELTTKYKDLSQKLEQNADQTFNVLYEALHSDLTKNGHSTSEAKEFKTIYNTKKQERIERIIEKLNQM</sequence>